<dbReference type="Pfam" id="PF00172">
    <property type="entry name" value="Zn_clus"/>
    <property type="match status" value="1"/>
</dbReference>
<name>A0A7H9HX16_9SACH</name>
<evidence type="ECO:0000259" key="11">
    <source>
        <dbReference type="PROSITE" id="PS50048"/>
    </source>
</evidence>
<feature type="compositionally biased region" description="Polar residues" evidence="9">
    <location>
        <begin position="945"/>
        <end position="954"/>
    </location>
</feature>
<dbReference type="CDD" id="cd12148">
    <property type="entry name" value="fungal_TF_MHR"/>
    <property type="match status" value="1"/>
</dbReference>
<dbReference type="AlphaFoldDB" id="A0A7H9HX16"/>
<feature type="coiled-coil region" evidence="8">
    <location>
        <begin position="145"/>
        <end position="172"/>
    </location>
</feature>
<dbReference type="CDD" id="cd00067">
    <property type="entry name" value="GAL4"/>
    <property type="match status" value="1"/>
</dbReference>
<sequence>MKNEKSINDGPKIIRTMGSQALGGSNSLGSGRNSQNSSMSRSPSAGAEDGQNTMGKKAKSPSVALEQTPQRVPRLHTELAEVGSFTSVSSMGNSNLRVAQACDRCRSKKTRCDGKRPQCSQCAAVGFECKISDKLSRRAFPRGYTETLEERVRELEAENRRLVALCDIKEQQIHLVSHCSPGKGKQNGKPQELDEQMLQELRSANGGQLRLSSTNLFLLNRARDSNQATTEDDHGLETQRIQESQQGKTHMCDGLHCSDKLHSKPVSTNLNDPTCVSFEQDEAPGLPAVKALTTMATRERSTQLATLVALSVLRSTEEILFMPQLLARIMQIHGFTSKQCLYTVSLLSSLKSNLPEPQLLKWDHLDCLQTTNLWEIDNLEQFFDETLKFHILEDHAKDNKGEEYSFGLSIAEIDELVELFFEFWSAHIPILDRQEFFSYYNKLKSDIETQPGLFQDGSNNFSRRNNIISYKIFACILFTVCQMGLLVKVKRDKITDTNSKYNKLISYYHRAISLIYSNAYFSVLTTSLQSVQFLSLLLFYFLNTGNVSAVYELRGRVVSMAQQLRLHRCPSAVLSGSGSTMNKMEQGDRRVLFWGIYYLDVFSALQLGVPRLIKDFEIECALPVADNENKKVNLAGQMIRLEGHVSQFSLAMIRYAKVLGNILDTIFKRGMTESITKKSALIHENALDNWRRGLPQGLTFEIDVNGTINMDEFNRLKQEGGIDGQMNNMVLILFYFLAKCMIHLPVIATTRLSSNDDINGEVKDDNSAQLDKRNETENELAVRSSSSYVLLQQATNTMLSIMNSLESIYLPLPINVARQKTVYSLISARGSLEYIKGGALYLDNKALLLDVVKSIEEDRKLEIPGIISWHSLKLLDMTINLLLQPANTKVEKLDKLLKKKLNYYNRLMGQPMLRTPAGKQESSKKRKSVTDVEDYSRPSTADIIRTSNLTPVSSKSDDSPQEKRVKLEEDPEKHAGLQHSKPLNQTTAPVATQTAIAEALQLDPVLSSNILSDTDLAAFFGGHMSLPNSNLFASVTQPVNPEINPTKSAQEIQLKHHIPQSGSKLELDGLFRVPSTANFLIDDHFPSGGSRLDLSLLATNHQNSAFNSNAQNHLTNHPIPHVPNNTNPSGYHDGFNTATAINAAPGFNFSVDASLGLAPLLDWSPQMHQTPSKPISNHSDKNGIILDSTIHHKEPSGLHDGDDPGQPMLTLGSRRGPRRRHMAANYTTRDQDLNNLFYWQNSK</sequence>
<feature type="region of interest" description="Disordered" evidence="9">
    <location>
        <begin position="1"/>
        <end position="71"/>
    </location>
</feature>
<evidence type="ECO:0000256" key="9">
    <source>
        <dbReference type="SAM" id="MobiDB-lite"/>
    </source>
</evidence>
<keyword evidence="7" id="KW-0539">Nucleus</keyword>
<evidence type="ECO:0000256" key="10">
    <source>
        <dbReference type="SAM" id="Phobius"/>
    </source>
</evidence>
<protein>
    <recommendedName>
        <fullName evidence="11">Zn(2)-C6 fungal-type domain-containing protein</fullName>
    </recommendedName>
</protein>
<dbReference type="SMART" id="SM00066">
    <property type="entry name" value="GAL4"/>
    <property type="match status" value="1"/>
</dbReference>
<evidence type="ECO:0000256" key="6">
    <source>
        <dbReference type="ARBA" id="ARBA00023163"/>
    </source>
</evidence>
<evidence type="ECO:0000256" key="4">
    <source>
        <dbReference type="ARBA" id="ARBA00023015"/>
    </source>
</evidence>
<evidence type="ECO:0000256" key="8">
    <source>
        <dbReference type="SAM" id="Coils"/>
    </source>
</evidence>
<proteinExistence type="predicted"/>
<keyword evidence="6" id="KW-0804">Transcription</keyword>
<dbReference type="SMART" id="SM00906">
    <property type="entry name" value="Fungal_trans"/>
    <property type="match status" value="1"/>
</dbReference>
<dbReference type="EMBL" id="CP059273">
    <property type="protein sequence ID" value="QLQ81799.1"/>
    <property type="molecule type" value="Genomic_DNA"/>
</dbReference>
<dbReference type="GO" id="GO:0006351">
    <property type="term" value="P:DNA-templated transcription"/>
    <property type="evidence" value="ECO:0007669"/>
    <property type="project" value="InterPro"/>
</dbReference>
<evidence type="ECO:0000256" key="5">
    <source>
        <dbReference type="ARBA" id="ARBA00023125"/>
    </source>
</evidence>
<dbReference type="GO" id="GO:0005634">
    <property type="term" value="C:nucleus"/>
    <property type="evidence" value="ECO:0007669"/>
    <property type="project" value="UniProtKB-SubCell"/>
</dbReference>
<dbReference type="FunFam" id="4.10.240.10:FF:000007">
    <property type="entry name" value="C6 transcription factor FacB"/>
    <property type="match status" value="1"/>
</dbReference>
<dbReference type="GO" id="GO:0008270">
    <property type="term" value="F:zinc ion binding"/>
    <property type="evidence" value="ECO:0007669"/>
    <property type="project" value="InterPro"/>
</dbReference>
<dbReference type="PANTHER" id="PTHR46910">
    <property type="entry name" value="TRANSCRIPTION FACTOR PDR1"/>
    <property type="match status" value="1"/>
</dbReference>
<keyword evidence="8" id="KW-0175">Coiled coil</keyword>
<comment type="subcellular location">
    <subcellularLocation>
        <location evidence="1">Nucleus</location>
    </subcellularLocation>
</comment>
<dbReference type="GO" id="GO:0000981">
    <property type="term" value="F:DNA-binding transcription factor activity, RNA polymerase II-specific"/>
    <property type="evidence" value="ECO:0007669"/>
    <property type="project" value="InterPro"/>
</dbReference>
<feature type="compositionally biased region" description="Basic and acidic residues" evidence="9">
    <location>
        <begin position="955"/>
        <end position="975"/>
    </location>
</feature>
<feature type="compositionally biased region" description="Low complexity" evidence="9">
    <location>
        <begin position="18"/>
        <end position="44"/>
    </location>
</feature>
<feature type="domain" description="Zn(2)-C6 fungal-type" evidence="11">
    <location>
        <begin position="101"/>
        <end position="131"/>
    </location>
</feature>
<dbReference type="GO" id="GO:0045944">
    <property type="term" value="P:positive regulation of transcription by RNA polymerase II"/>
    <property type="evidence" value="ECO:0007669"/>
    <property type="project" value="UniProtKB-ARBA"/>
</dbReference>
<keyword evidence="3" id="KW-0862">Zinc</keyword>
<keyword evidence="10" id="KW-1133">Transmembrane helix</keyword>
<dbReference type="InterPro" id="IPR036864">
    <property type="entry name" value="Zn2-C6_fun-type_DNA-bd_sf"/>
</dbReference>
<dbReference type="InterPro" id="IPR050987">
    <property type="entry name" value="AtrR-like"/>
</dbReference>
<feature type="region of interest" description="Disordered" evidence="9">
    <location>
        <begin position="912"/>
        <end position="981"/>
    </location>
</feature>
<feature type="region of interest" description="Disordered" evidence="9">
    <location>
        <begin position="1192"/>
        <end position="1219"/>
    </location>
</feature>
<feature type="transmembrane region" description="Helical" evidence="10">
    <location>
        <begin position="468"/>
        <end position="487"/>
    </location>
</feature>
<dbReference type="Proteomes" id="UP000510647">
    <property type="component" value="Chromosome 7"/>
</dbReference>
<dbReference type="PROSITE" id="PS50048">
    <property type="entry name" value="ZN2_CY6_FUNGAL_2"/>
    <property type="match status" value="1"/>
</dbReference>
<evidence type="ECO:0000256" key="2">
    <source>
        <dbReference type="ARBA" id="ARBA00022723"/>
    </source>
</evidence>
<evidence type="ECO:0000256" key="1">
    <source>
        <dbReference type="ARBA" id="ARBA00004123"/>
    </source>
</evidence>
<dbReference type="PROSITE" id="PS00463">
    <property type="entry name" value="ZN2_CY6_FUNGAL_1"/>
    <property type="match status" value="1"/>
</dbReference>
<keyword evidence="2" id="KW-0479">Metal-binding</keyword>
<dbReference type="GO" id="GO:0003677">
    <property type="term" value="F:DNA binding"/>
    <property type="evidence" value="ECO:0007669"/>
    <property type="project" value="UniProtKB-KW"/>
</dbReference>
<feature type="compositionally biased region" description="Basic and acidic residues" evidence="9">
    <location>
        <begin position="1192"/>
        <end position="1202"/>
    </location>
</feature>
<reference evidence="12 13" key="1">
    <citation type="submission" date="2020-06" db="EMBL/GenBank/DDBJ databases">
        <title>The yeast mating-type switching endonuclease HO is a domesticated member of an unorthodox homing genetic element family.</title>
        <authorList>
            <person name="Coughlan A.Y."/>
            <person name="Lombardi L."/>
            <person name="Braun-Galleani S."/>
            <person name="Martos A.R."/>
            <person name="Galeote V."/>
            <person name="Bigey F."/>
            <person name="Dequin S."/>
            <person name="Byrne K.P."/>
            <person name="Wolfe K.H."/>
        </authorList>
    </citation>
    <scope>NUCLEOTIDE SEQUENCE [LARGE SCALE GENOMIC DNA]</scope>
    <source>
        <strain evidence="12 13">CBS2947</strain>
    </source>
</reference>
<dbReference type="PANTHER" id="PTHR46910:SF12">
    <property type="entry name" value="REGULATORY PROTEIN CAT8"/>
    <property type="match status" value="1"/>
</dbReference>
<gene>
    <name evidence="12" type="ORF">HG537_0G00530</name>
</gene>
<keyword evidence="5" id="KW-0238">DNA-binding</keyword>
<evidence type="ECO:0000313" key="13">
    <source>
        <dbReference type="Proteomes" id="UP000510647"/>
    </source>
</evidence>
<evidence type="ECO:0000256" key="7">
    <source>
        <dbReference type="ARBA" id="ARBA00023242"/>
    </source>
</evidence>
<keyword evidence="4" id="KW-0805">Transcription regulation</keyword>
<organism evidence="12 13">
    <name type="scientific">Torulaspora globosa</name>
    <dbReference type="NCBI Taxonomy" id="48254"/>
    <lineage>
        <taxon>Eukaryota</taxon>
        <taxon>Fungi</taxon>
        <taxon>Dikarya</taxon>
        <taxon>Ascomycota</taxon>
        <taxon>Saccharomycotina</taxon>
        <taxon>Saccharomycetes</taxon>
        <taxon>Saccharomycetales</taxon>
        <taxon>Saccharomycetaceae</taxon>
        <taxon>Torulaspora</taxon>
    </lineage>
</organism>
<dbReference type="InterPro" id="IPR001138">
    <property type="entry name" value="Zn2Cys6_DnaBD"/>
</dbReference>
<evidence type="ECO:0000313" key="12">
    <source>
        <dbReference type="EMBL" id="QLQ81799.1"/>
    </source>
</evidence>
<feature type="transmembrane region" description="Helical" evidence="10">
    <location>
        <begin position="507"/>
        <end position="525"/>
    </location>
</feature>
<keyword evidence="10" id="KW-0812">Transmembrane</keyword>
<dbReference type="CDD" id="cd15485">
    <property type="entry name" value="ZIP_Cat8"/>
    <property type="match status" value="1"/>
</dbReference>
<evidence type="ECO:0000256" key="3">
    <source>
        <dbReference type="ARBA" id="ARBA00022833"/>
    </source>
</evidence>
<dbReference type="Gene3D" id="4.10.240.10">
    <property type="entry name" value="Zn(2)-C6 fungal-type DNA-binding domain"/>
    <property type="match status" value="1"/>
</dbReference>
<dbReference type="OrthoDB" id="1924787at2759"/>
<dbReference type="Pfam" id="PF04082">
    <property type="entry name" value="Fungal_trans"/>
    <property type="match status" value="1"/>
</dbReference>
<keyword evidence="10" id="KW-0472">Membrane</keyword>
<dbReference type="SUPFAM" id="SSF57701">
    <property type="entry name" value="Zn2/Cys6 DNA-binding domain"/>
    <property type="match status" value="1"/>
</dbReference>
<accession>A0A7H9HX16</accession>
<keyword evidence="13" id="KW-1185">Reference proteome</keyword>
<dbReference type="InterPro" id="IPR007219">
    <property type="entry name" value="XnlR_reg_dom"/>
</dbReference>